<gene>
    <name evidence="1" type="ORF">FF36_06162</name>
</gene>
<sequence length="204" mass="23666">MYDGFSEVLRNTLCPFAPSARICWGPSWDRDQTFESNIHRVAGAIEEFCSRITADTLDALVVEVSSGPQLLDFSHACEMFAKTLESLSALDPNRADCLTRDFYSPSWQFEFAGVRLFLSVFAPCYPPNNTRHVHENDRMYLLFQPDESFDRVLDGRDRLAVRRNIRQRFLDDGRPYRWDVIDGRIEALIYMLPTGTEPAIKWWK</sequence>
<dbReference type="OrthoDB" id="5800908at2"/>
<dbReference type="Pfam" id="PF08892">
    <property type="entry name" value="YqcI_YcgG"/>
    <property type="match status" value="1"/>
</dbReference>
<proteinExistence type="predicted"/>
<comment type="caution">
    <text evidence="1">The sequence shown here is derived from an EMBL/GenBank/DDBJ whole genome shotgun (WGS) entry which is preliminary data.</text>
</comment>
<protein>
    <submittedName>
        <fullName evidence="1">YqcI/YcgG family</fullName>
    </submittedName>
</protein>
<dbReference type="EMBL" id="JYFN01000097">
    <property type="protein sequence ID" value="KJE19567.1"/>
    <property type="molecule type" value="Genomic_DNA"/>
</dbReference>
<dbReference type="PATRIC" id="fig|1502723.3.peg.7127"/>
<name>A0A0D8B850_9ACTN</name>
<keyword evidence="2" id="KW-1185">Reference proteome</keyword>
<reference evidence="1 2" key="2">
    <citation type="journal article" date="2016" name="Genome Announc.">
        <title>Permanent Draft Genome Sequences for Two Variants of Frankia sp. Strain CpI1, the First Frankia Strain Isolated from Root Nodules of Comptonia peregrina.</title>
        <authorList>
            <person name="Oshone R."/>
            <person name="Hurst S.G.IV."/>
            <person name="Abebe-Akele F."/>
            <person name="Simpson S."/>
            <person name="Morris K."/>
            <person name="Thomas W.K."/>
            <person name="Tisa L.S."/>
        </authorList>
    </citation>
    <scope>NUCLEOTIDE SEQUENCE [LARGE SCALE GENOMIC DNA]</scope>
    <source>
        <strain evidence="2">CpI1-S</strain>
    </source>
</reference>
<reference evidence="2" key="1">
    <citation type="submission" date="2015-02" db="EMBL/GenBank/DDBJ databases">
        <title>Draft Genome of Frankia sp. CpI1-S.</title>
        <authorList>
            <person name="Oshone R.T."/>
            <person name="Ngom M."/>
            <person name="Ghodhbane-Gtari F."/>
            <person name="Gtari M."/>
            <person name="Morris K."/>
            <person name="Thomas K."/>
            <person name="Sen A."/>
            <person name="Tisa L.S."/>
        </authorList>
    </citation>
    <scope>NUCLEOTIDE SEQUENCE [LARGE SCALE GENOMIC DNA]</scope>
    <source>
        <strain evidence="2">CpI1-S</strain>
    </source>
</reference>
<dbReference type="RefSeq" id="WP_157867019.1">
    <property type="nucleotide sequence ID" value="NZ_JYFN01000097.1"/>
</dbReference>
<dbReference type="AlphaFoldDB" id="A0A0D8B850"/>
<organism evidence="1 2">
    <name type="scientific">Frankia torreyi</name>
    <dbReference type="NCBI Taxonomy" id="1856"/>
    <lineage>
        <taxon>Bacteria</taxon>
        <taxon>Bacillati</taxon>
        <taxon>Actinomycetota</taxon>
        <taxon>Actinomycetes</taxon>
        <taxon>Frankiales</taxon>
        <taxon>Frankiaceae</taxon>
        <taxon>Frankia</taxon>
    </lineage>
</organism>
<dbReference type="InterPro" id="IPR014988">
    <property type="entry name" value="Uncharacterised_YqcI/YcgG"/>
</dbReference>
<accession>A0A0D8B850</accession>
<evidence type="ECO:0000313" key="2">
    <source>
        <dbReference type="Proteomes" id="UP000032545"/>
    </source>
</evidence>
<dbReference type="Proteomes" id="UP000032545">
    <property type="component" value="Unassembled WGS sequence"/>
</dbReference>
<evidence type="ECO:0000313" key="1">
    <source>
        <dbReference type="EMBL" id="KJE19567.1"/>
    </source>
</evidence>